<dbReference type="InterPro" id="IPR007325">
    <property type="entry name" value="KFase/CYL"/>
</dbReference>
<keyword evidence="2" id="KW-1185">Reference proteome</keyword>
<dbReference type="InterPro" id="IPR037175">
    <property type="entry name" value="KFase_sf"/>
</dbReference>
<gene>
    <name evidence="1" type="ORF">BJ960_000437</name>
</gene>
<dbReference type="PANTHER" id="PTHR31118">
    <property type="entry name" value="CYCLASE-LIKE PROTEIN 2"/>
    <property type="match status" value="1"/>
</dbReference>
<dbReference type="PANTHER" id="PTHR31118:SF32">
    <property type="entry name" value="KYNURENINE FORMAMIDASE"/>
    <property type="match status" value="1"/>
</dbReference>
<organism evidence="1 2">
    <name type="scientific">Leucobacter aridicollis</name>
    <dbReference type="NCBI Taxonomy" id="283878"/>
    <lineage>
        <taxon>Bacteria</taxon>
        <taxon>Bacillati</taxon>
        <taxon>Actinomycetota</taxon>
        <taxon>Actinomycetes</taxon>
        <taxon>Micrococcales</taxon>
        <taxon>Microbacteriaceae</taxon>
        <taxon>Leucobacter</taxon>
    </lineage>
</organism>
<sequence>MTNYVDLSHPLRTGMPGYPGDPTVEFASALTIASDGVAVERLSLGSHAGTHLDAPAHAVRGGRTVDAIPLDRLIGDALVLRAVAAADQRIGPADLAIPATLPGIVCIATGWDAHFGTAQALRHPVVTLELAETLWARGARVLALDTLSPDPTAQPDQGMPVHEYWLGLDGVIVENLRALAQIPDAVELSLVPLRLAGVDGSPIRAVARVG</sequence>
<reference evidence="1 2" key="1">
    <citation type="submission" date="2020-07" db="EMBL/GenBank/DDBJ databases">
        <title>Sequencing the genomes of 1000 actinobacteria strains.</title>
        <authorList>
            <person name="Klenk H.-P."/>
        </authorList>
    </citation>
    <scope>NUCLEOTIDE SEQUENCE [LARGE SCALE GENOMIC DNA]</scope>
    <source>
        <strain evidence="1 2">DSM 17380</strain>
    </source>
</reference>
<dbReference type="SUPFAM" id="SSF102198">
    <property type="entry name" value="Putative cyclase"/>
    <property type="match status" value="1"/>
</dbReference>
<accession>A0A852RB85</accession>
<protein>
    <submittedName>
        <fullName evidence="1">Kynurenine formamidase</fullName>
    </submittedName>
</protein>
<dbReference type="AlphaFoldDB" id="A0A852RB85"/>
<dbReference type="Pfam" id="PF04199">
    <property type="entry name" value="Cyclase"/>
    <property type="match status" value="1"/>
</dbReference>
<dbReference type="GO" id="GO:0004061">
    <property type="term" value="F:arylformamidase activity"/>
    <property type="evidence" value="ECO:0007669"/>
    <property type="project" value="InterPro"/>
</dbReference>
<dbReference type="EMBL" id="JACCBD010000001">
    <property type="protein sequence ID" value="NYD25634.1"/>
    <property type="molecule type" value="Genomic_DNA"/>
</dbReference>
<comment type="caution">
    <text evidence="1">The sequence shown here is derived from an EMBL/GenBank/DDBJ whole genome shotgun (WGS) entry which is preliminary data.</text>
</comment>
<evidence type="ECO:0000313" key="2">
    <source>
        <dbReference type="Proteomes" id="UP000586095"/>
    </source>
</evidence>
<dbReference type="GO" id="GO:0019441">
    <property type="term" value="P:L-tryptophan catabolic process to kynurenine"/>
    <property type="evidence" value="ECO:0007669"/>
    <property type="project" value="InterPro"/>
</dbReference>
<dbReference type="RefSeq" id="WP_185986070.1">
    <property type="nucleotide sequence ID" value="NZ_BAAALZ010000003.1"/>
</dbReference>
<proteinExistence type="predicted"/>
<name>A0A852RB85_9MICO</name>
<dbReference type="Proteomes" id="UP000586095">
    <property type="component" value="Unassembled WGS sequence"/>
</dbReference>
<evidence type="ECO:0000313" key="1">
    <source>
        <dbReference type="EMBL" id="NYD25634.1"/>
    </source>
</evidence>
<dbReference type="Gene3D" id="3.50.30.50">
    <property type="entry name" value="Putative cyclase"/>
    <property type="match status" value="1"/>
</dbReference>